<reference evidence="1" key="2">
    <citation type="submission" date="2020-09" db="EMBL/GenBank/DDBJ databases">
        <authorList>
            <person name="Sun Q."/>
            <person name="Kim S."/>
        </authorList>
    </citation>
    <scope>NUCLEOTIDE SEQUENCE</scope>
    <source>
        <strain evidence="1">KCTC 32182</strain>
    </source>
</reference>
<proteinExistence type="predicted"/>
<sequence>MGNNRMDLILWRHAEAEDGSDDMARALTRRGQQQASKMASWLRVRLPRDYVLLASEAKRSCQTAAFLSKSFHVMPSLNPDASVDEVLNAIEWPASGKTVVVVGHQPWIGFLASRLMSGQTDLWSVKKGAIWWLSHRVRHDIEQVRLKAMLTPSMLD</sequence>
<evidence type="ECO:0000313" key="2">
    <source>
        <dbReference type="Proteomes" id="UP000645257"/>
    </source>
</evidence>
<dbReference type="SUPFAM" id="SSF53254">
    <property type="entry name" value="Phosphoglycerate mutase-like"/>
    <property type="match status" value="1"/>
</dbReference>
<keyword evidence="2" id="KW-1185">Reference proteome</keyword>
<dbReference type="EMBL" id="BMYX01000024">
    <property type="protein sequence ID" value="GGY27107.1"/>
    <property type="molecule type" value="Genomic_DNA"/>
</dbReference>
<protein>
    <submittedName>
        <fullName evidence="1">Histidine phosphatase family protein</fullName>
    </submittedName>
</protein>
<dbReference type="Pfam" id="PF00300">
    <property type="entry name" value="His_Phos_1"/>
    <property type="match status" value="1"/>
</dbReference>
<organism evidence="1 2">
    <name type="scientific">Paludibacterium paludis</name>
    <dbReference type="NCBI Taxonomy" id="1225769"/>
    <lineage>
        <taxon>Bacteria</taxon>
        <taxon>Pseudomonadati</taxon>
        <taxon>Pseudomonadota</taxon>
        <taxon>Betaproteobacteria</taxon>
        <taxon>Neisseriales</taxon>
        <taxon>Chromobacteriaceae</taxon>
        <taxon>Paludibacterium</taxon>
    </lineage>
</organism>
<dbReference type="Proteomes" id="UP000645257">
    <property type="component" value="Unassembled WGS sequence"/>
</dbReference>
<name>A0A918P6A6_9NEIS</name>
<reference evidence="1" key="1">
    <citation type="journal article" date="2014" name="Int. J. Syst. Evol. Microbiol.">
        <title>Complete genome sequence of Corynebacterium casei LMG S-19264T (=DSM 44701T), isolated from a smear-ripened cheese.</title>
        <authorList>
            <consortium name="US DOE Joint Genome Institute (JGI-PGF)"/>
            <person name="Walter F."/>
            <person name="Albersmeier A."/>
            <person name="Kalinowski J."/>
            <person name="Ruckert C."/>
        </authorList>
    </citation>
    <scope>NUCLEOTIDE SEQUENCE</scope>
    <source>
        <strain evidence="1">KCTC 32182</strain>
    </source>
</reference>
<gene>
    <name evidence="1" type="ORF">GCM10011289_33160</name>
</gene>
<accession>A0A918P6A6</accession>
<dbReference type="CDD" id="cd07067">
    <property type="entry name" value="HP_PGM_like"/>
    <property type="match status" value="1"/>
</dbReference>
<evidence type="ECO:0000313" key="1">
    <source>
        <dbReference type="EMBL" id="GGY27107.1"/>
    </source>
</evidence>
<dbReference type="SMART" id="SM00855">
    <property type="entry name" value="PGAM"/>
    <property type="match status" value="1"/>
</dbReference>
<comment type="caution">
    <text evidence="1">The sequence shown here is derived from an EMBL/GenBank/DDBJ whole genome shotgun (WGS) entry which is preliminary data.</text>
</comment>
<dbReference type="Gene3D" id="3.40.50.1240">
    <property type="entry name" value="Phosphoglycerate mutase-like"/>
    <property type="match status" value="1"/>
</dbReference>
<dbReference type="AlphaFoldDB" id="A0A918P6A6"/>
<dbReference type="InterPro" id="IPR029033">
    <property type="entry name" value="His_PPase_superfam"/>
</dbReference>
<dbReference type="InterPro" id="IPR013078">
    <property type="entry name" value="His_Pase_superF_clade-1"/>
</dbReference>